<dbReference type="Proteomes" id="UP000887116">
    <property type="component" value="Unassembled WGS sequence"/>
</dbReference>
<proteinExistence type="predicted"/>
<sequence length="106" mass="11957">MYETENFLQIIDSCVRVCGWRYLNRSNNQWVIIRGMITPAVATNAPSEGVGMWWCLRDDFIKIAVPPDGCVGGLQELLSDVAVPVRNCMRLQHKGAPSHYGRYVSN</sequence>
<organism evidence="1 2">
    <name type="scientific">Trichonephila clavata</name>
    <name type="common">Joro spider</name>
    <name type="synonym">Nephila clavata</name>
    <dbReference type="NCBI Taxonomy" id="2740835"/>
    <lineage>
        <taxon>Eukaryota</taxon>
        <taxon>Metazoa</taxon>
        <taxon>Ecdysozoa</taxon>
        <taxon>Arthropoda</taxon>
        <taxon>Chelicerata</taxon>
        <taxon>Arachnida</taxon>
        <taxon>Araneae</taxon>
        <taxon>Araneomorphae</taxon>
        <taxon>Entelegynae</taxon>
        <taxon>Araneoidea</taxon>
        <taxon>Nephilidae</taxon>
        <taxon>Trichonephila</taxon>
    </lineage>
</organism>
<dbReference type="EMBL" id="BMAO01020372">
    <property type="protein sequence ID" value="GFQ66929.1"/>
    <property type="molecule type" value="Genomic_DNA"/>
</dbReference>
<protein>
    <submittedName>
        <fullName evidence="1">Uncharacterized protein</fullName>
    </submittedName>
</protein>
<reference evidence="1" key="1">
    <citation type="submission" date="2020-07" db="EMBL/GenBank/DDBJ databases">
        <title>Multicomponent nature underlies the extraordinary mechanical properties of spider dragline silk.</title>
        <authorList>
            <person name="Kono N."/>
            <person name="Nakamura H."/>
            <person name="Mori M."/>
            <person name="Yoshida Y."/>
            <person name="Ohtoshi R."/>
            <person name="Malay A.D."/>
            <person name="Moran D.A.P."/>
            <person name="Tomita M."/>
            <person name="Numata K."/>
            <person name="Arakawa K."/>
        </authorList>
    </citation>
    <scope>NUCLEOTIDE SEQUENCE</scope>
</reference>
<name>A0A8X6F1K5_TRICU</name>
<dbReference type="OrthoDB" id="7480945at2759"/>
<keyword evidence="2" id="KW-1185">Reference proteome</keyword>
<gene>
    <name evidence="1" type="ORF">TNCT_331241</name>
</gene>
<evidence type="ECO:0000313" key="2">
    <source>
        <dbReference type="Proteomes" id="UP000887116"/>
    </source>
</evidence>
<dbReference type="AlphaFoldDB" id="A0A8X6F1K5"/>
<accession>A0A8X6F1K5</accession>
<comment type="caution">
    <text evidence="1">The sequence shown here is derived from an EMBL/GenBank/DDBJ whole genome shotgun (WGS) entry which is preliminary data.</text>
</comment>
<evidence type="ECO:0000313" key="1">
    <source>
        <dbReference type="EMBL" id="GFQ66929.1"/>
    </source>
</evidence>